<name>A0A2A2I0J5_9GAMM</name>
<keyword evidence="4 9" id="KW-0031">Aminopeptidase</keyword>
<evidence type="ECO:0000256" key="1">
    <source>
        <dbReference type="ARBA" id="ARBA00000135"/>
    </source>
</evidence>
<feature type="active site" evidence="9">
    <location>
        <position position="277"/>
    </location>
</feature>
<dbReference type="PRINTS" id="PR00481">
    <property type="entry name" value="LAMNOPPTDASE"/>
</dbReference>
<dbReference type="InterPro" id="IPR043472">
    <property type="entry name" value="Macro_dom-like"/>
</dbReference>
<dbReference type="InterPro" id="IPR011356">
    <property type="entry name" value="Leucine_aapep/pepB"/>
</dbReference>
<dbReference type="InterPro" id="IPR000819">
    <property type="entry name" value="Peptidase_M17_C"/>
</dbReference>
<dbReference type="GO" id="GO:0006508">
    <property type="term" value="P:proteolysis"/>
    <property type="evidence" value="ECO:0007669"/>
    <property type="project" value="UniProtKB-KW"/>
</dbReference>
<dbReference type="RefSeq" id="WP_095612372.1">
    <property type="nucleotide sequence ID" value="NZ_NMPM01000140.1"/>
</dbReference>
<dbReference type="PANTHER" id="PTHR11963:SF23">
    <property type="entry name" value="CYTOSOL AMINOPEPTIDASE"/>
    <property type="match status" value="1"/>
</dbReference>
<comment type="caution">
    <text evidence="11">The sequence shown here is derived from an EMBL/GenBank/DDBJ whole genome shotgun (WGS) entry which is preliminary data.</text>
</comment>
<feature type="binding site" evidence="9">
    <location>
        <position position="347"/>
    </location>
    <ligand>
        <name>Mn(2+)</name>
        <dbReference type="ChEBI" id="CHEBI:29035"/>
        <label>1</label>
    </ligand>
</feature>
<evidence type="ECO:0000256" key="5">
    <source>
        <dbReference type="ARBA" id="ARBA00022670"/>
    </source>
</evidence>
<proteinExistence type="inferred from homology"/>
<dbReference type="CDD" id="cd00433">
    <property type="entry name" value="Peptidase_M17"/>
    <property type="match status" value="1"/>
</dbReference>
<evidence type="ECO:0000259" key="10">
    <source>
        <dbReference type="PROSITE" id="PS00631"/>
    </source>
</evidence>
<dbReference type="GO" id="GO:0005737">
    <property type="term" value="C:cytoplasm"/>
    <property type="evidence" value="ECO:0007669"/>
    <property type="project" value="UniProtKB-SubCell"/>
</dbReference>
<comment type="function">
    <text evidence="9">Presumably involved in the processing and regular turnover of intracellular proteins. Catalyzes the removal of unsubstituted N-terminal amino acids from various peptides.</text>
</comment>
<feature type="binding site" evidence="9">
    <location>
        <position position="270"/>
    </location>
    <ligand>
        <name>Mn(2+)</name>
        <dbReference type="ChEBI" id="CHEBI:29035"/>
        <label>1</label>
    </ligand>
</feature>
<keyword evidence="6 9" id="KW-0479">Metal-binding</keyword>
<feature type="binding site" evidence="9">
    <location>
        <position position="265"/>
    </location>
    <ligand>
        <name>Mn(2+)</name>
        <dbReference type="ChEBI" id="CHEBI:29035"/>
        <label>2</label>
    </ligand>
</feature>
<feature type="binding site" evidence="9">
    <location>
        <position position="288"/>
    </location>
    <ligand>
        <name>Mn(2+)</name>
        <dbReference type="ChEBI" id="CHEBI:29035"/>
        <label>2</label>
    </ligand>
</feature>
<feature type="active site" evidence="9">
    <location>
        <position position="351"/>
    </location>
</feature>
<feature type="binding site" evidence="9">
    <location>
        <position position="270"/>
    </location>
    <ligand>
        <name>Mn(2+)</name>
        <dbReference type="ChEBI" id="CHEBI:29035"/>
        <label>2</label>
    </ligand>
</feature>
<dbReference type="NCBIfam" id="NF002074">
    <property type="entry name" value="PRK00913.1-4"/>
    <property type="match status" value="1"/>
</dbReference>
<dbReference type="EMBL" id="NMPM01000140">
    <property type="protein sequence ID" value="PAV24533.1"/>
    <property type="molecule type" value="Genomic_DNA"/>
</dbReference>
<dbReference type="GO" id="GO:0030145">
    <property type="term" value="F:manganese ion binding"/>
    <property type="evidence" value="ECO:0007669"/>
    <property type="project" value="UniProtKB-UniRule"/>
</dbReference>
<evidence type="ECO:0000313" key="12">
    <source>
        <dbReference type="Proteomes" id="UP000218332"/>
    </source>
</evidence>
<dbReference type="Gene3D" id="3.40.630.10">
    <property type="entry name" value="Zn peptidases"/>
    <property type="match status" value="1"/>
</dbReference>
<dbReference type="AlphaFoldDB" id="A0A2A2I0J5"/>
<comment type="similarity">
    <text evidence="3 9">Belongs to the peptidase M17 family.</text>
</comment>
<dbReference type="EC" id="3.4.11.1" evidence="9"/>
<dbReference type="InterPro" id="IPR008283">
    <property type="entry name" value="Peptidase_M17_N"/>
</dbReference>
<dbReference type="NCBIfam" id="NF002077">
    <property type="entry name" value="PRK00913.2-4"/>
    <property type="match status" value="1"/>
</dbReference>
<dbReference type="EC" id="3.4.11.10" evidence="9"/>
<keyword evidence="7 9" id="KW-0378">Hydrolase</keyword>
<comment type="cofactor">
    <cofactor evidence="9">
        <name>Mn(2+)</name>
        <dbReference type="ChEBI" id="CHEBI:29035"/>
    </cofactor>
    <text evidence="9">Binds 2 manganese ions per subunit.</text>
</comment>
<dbReference type="NCBIfam" id="NF002073">
    <property type="entry name" value="PRK00913.1-2"/>
    <property type="match status" value="1"/>
</dbReference>
<evidence type="ECO:0000256" key="7">
    <source>
        <dbReference type="ARBA" id="ARBA00022801"/>
    </source>
</evidence>
<feature type="domain" description="Cytosol aminopeptidase" evidence="10">
    <location>
        <begin position="345"/>
        <end position="352"/>
    </location>
</feature>
<reference evidence="11 12" key="1">
    <citation type="submission" date="2017-07" db="EMBL/GenBank/DDBJ databases">
        <title>Tamlnaduibacter salinus (Mi-7) genome sequencing.</title>
        <authorList>
            <person name="Verma A."/>
            <person name="Krishnamurthi S."/>
        </authorList>
    </citation>
    <scope>NUCLEOTIDE SEQUENCE [LARGE SCALE GENOMIC DNA]</scope>
    <source>
        <strain evidence="11 12">Mi-7</strain>
    </source>
</reference>
<keyword evidence="9" id="KW-0963">Cytoplasm</keyword>
<evidence type="ECO:0000256" key="6">
    <source>
        <dbReference type="ARBA" id="ARBA00022723"/>
    </source>
</evidence>
<dbReference type="PROSITE" id="PS00631">
    <property type="entry name" value="CYTOSOL_AP"/>
    <property type="match status" value="1"/>
</dbReference>
<dbReference type="Pfam" id="PF00883">
    <property type="entry name" value="Peptidase_M17"/>
    <property type="match status" value="1"/>
</dbReference>
<dbReference type="PANTHER" id="PTHR11963">
    <property type="entry name" value="LEUCINE AMINOPEPTIDASE-RELATED"/>
    <property type="match status" value="1"/>
</dbReference>
<keyword evidence="5 9" id="KW-0645">Protease</keyword>
<dbReference type="Gene3D" id="3.40.220.10">
    <property type="entry name" value="Leucine Aminopeptidase, subunit E, domain 1"/>
    <property type="match status" value="1"/>
</dbReference>
<protein>
    <recommendedName>
        <fullName evidence="9">Probable cytosol aminopeptidase</fullName>
        <ecNumber evidence="9">3.4.11.1</ecNumber>
    </recommendedName>
    <alternativeName>
        <fullName evidence="9">Leucine aminopeptidase</fullName>
        <shortName evidence="9">LAP</shortName>
        <ecNumber evidence="9">3.4.11.10</ecNumber>
    </alternativeName>
    <alternativeName>
        <fullName evidence="9">Leucyl aminopeptidase</fullName>
    </alternativeName>
</protein>
<dbReference type="SUPFAM" id="SSF53187">
    <property type="entry name" value="Zn-dependent exopeptidases"/>
    <property type="match status" value="1"/>
</dbReference>
<evidence type="ECO:0000256" key="9">
    <source>
        <dbReference type="HAMAP-Rule" id="MF_00181"/>
    </source>
</evidence>
<dbReference type="Proteomes" id="UP000218332">
    <property type="component" value="Unassembled WGS sequence"/>
</dbReference>
<accession>A0A2A2I0J5</accession>
<dbReference type="GO" id="GO:0070006">
    <property type="term" value="F:metalloaminopeptidase activity"/>
    <property type="evidence" value="ECO:0007669"/>
    <property type="project" value="InterPro"/>
</dbReference>
<keyword evidence="12" id="KW-1185">Reference proteome</keyword>
<dbReference type="SUPFAM" id="SSF52949">
    <property type="entry name" value="Macro domain-like"/>
    <property type="match status" value="1"/>
</dbReference>
<feature type="binding site" evidence="9">
    <location>
        <position position="349"/>
    </location>
    <ligand>
        <name>Mn(2+)</name>
        <dbReference type="ChEBI" id="CHEBI:29035"/>
        <label>2</label>
    </ligand>
</feature>
<feature type="binding site" evidence="9">
    <location>
        <position position="349"/>
    </location>
    <ligand>
        <name>Mn(2+)</name>
        <dbReference type="ChEBI" id="CHEBI:29035"/>
        <label>1</label>
    </ligand>
</feature>
<comment type="catalytic activity">
    <reaction evidence="2 9">
        <text>Release of an N-terminal amino acid, preferentially leucine, but not glutamic or aspartic acids.</text>
        <dbReference type="EC" id="3.4.11.10"/>
    </reaction>
</comment>
<organism evidence="11 12">
    <name type="scientific">Tamilnaduibacter salinus</name>
    <dbReference type="NCBI Taxonomy" id="1484056"/>
    <lineage>
        <taxon>Bacteria</taxon>
        <taxon>Pseudomonadati</taxon>
        <taxon>Pseudomonadota</taxon>
        <taxon>Gammaproteobacteria</taxon>
        <taxon>Pseudomonadales</taxon>
        <taxon>Marinobacteraceae</taxon>
        <taxon>Tamilnaduibacter</taxon>
    </lineage>
</organism>
<dbReference type="HAMAP" id="MF_00181">
    <property type="entry name" value="Cytosol_peptidase_M17"/>
    <property type="match status" value="1"/>
</dbReference>
<keyword evidence="8 9" id="KW-0464">Manganese</keyword>
<evidence type="ECO:0000256" key="4">
    <source>
        <dbReference type="ARBA" id="ARBA00022438"/>
    </source>
</evidence>
<evidence type="ECO:0000256" key="2">
    <source>
        <dbReference type="ARBA" id="ARBA00000967"/>
    </source>
</evidence>
<sequence>MTDYTVTSKALTSTKSDCLIVSLPEKGDLPASTAAADDALGGQISELRQSGDLTGKSGTMLLMPLKDQPWKRLLVVGSGDKQPVPLNAYRTMVRSVITRLKDTPVKQALVALADVEVADRHEAWRLNLIGRTAEEQLYRFTEFKSSKDKAPALKKITVQASSASAGHKKALETGVAVGGGMSMTRDLGNTPPNVCHPKWLASQAEKLGKAHDNITVRTLDEKEMKKLGMDSLLSVSAGSTQPARLIIMEYKGAGEKQKPHVLVGKGITFDSGGISLKPGAAMDEMKYDMGGAASVFGAMKAIGSLQPKMNVVGIVAAAENMPDGNATRPGDIVKTMSGQTVEILNTDAEGRLVLCDALTYAERYKPETVVNMATLTGACIIALGAEATGLFSNDDALADELLNAGETAGDRAWRLPIWDEYQSLLDSNFADMQNIGGKGAGSITAACFLSRFTKNYRWAHLDIAGTAWLSGKEKGSTGRPVPLLMEYLLSHAK</sequence>
<gene>
    <name evidence="9" type="primary">pepA</name>
    <name evidence="11" type="ORF">CF392_15750</name>
</gene>
<evidence type="ECO:0000256" key="8">
    <source>
        <dbReference type="ARBA" id="ARBA00023211"/>
    </source>
</evidence>
<comment type="subcellular location">
    <subcellularLocation>
        <location evidence="9">Cytoplasm</location>
    </subcellularLocation>
</comment>
<dbReference type="Pfam" id="PF02789">
    <property type="entry name" value="Peptidase_M17_N"/>
    <property type="match status" value="1"/>
</dbReference>
<dbReference type="InterPro" id="IPR023042">
    <property type="entry name" value="Peptidase_M17_leu_NH2_pept"/>
</dbReference>
<evidence type="ECO:0000313" key="11">
    <source>
        <dbReference type="EMBL" id="PAV24533.1"/>
    </source>
</evidence>
<comment type="catalytic activity">
    <reaction evidence="1 9">
        <text>Release of an N-terminal amino acid, Xaa-|-Yaa-, in which Xaa is preferably Leu, but may be other amino acids including Pro although not Arg or Lys, and Yaa may be Pro. Amino acid amides and methyl esters are also readily hydrolyzed, but rates on arylamides are exceedingly low.</text>
        <dbReference type="EC" id="3.4.11.1"/>
    </reaction>
</comment>
<dbReference type="FunFam" id="3.40.630.10:FF:000004">
    <property type="entry name" value="Probable cytosol aminopeptidase"/>
    <property type="match status" value="1"/>
</dbReference>
<evidence type="ECO:0000256" key="3">
    <source>
        <dbReference type="ARBA" id="ARBA00009528"/>
    </source>
</evidence>